<dbReference type="STRING" id="155974.SAMN04487818_102522"/>
<dbReference type="InterPro" id="IPR038694">
    <property type="entry name" value="DUF427_sf"/>
</dbReference>
<sequence>MPLRVERSPKRVRAYRDGALVVDCLRPRLVWERVYPTYYFPVADVRAELVPPGALRVADEPELAGLARVAWESMDEWFEEDEPVYVHARDPYTRVDILASSRHVVVEVAGTVVASSRRPRILFETGLPARYYLPLHDIRLDLLRPSRTTTMCPYKGTATYWHVLVDGTLHEDLVWSYRSPLPESQKITGLACFYAERAIVRVDGEPAGADR</sequence>
<reference evidence="3" key="1">
    <citation type="submission" date="2016-10" db="EMBL/GenBank/DDBJ databases">
        <authorList>
            <person name="Varghese N."/>
            <person name="Submissions S."/>
        </authorList>
    </citation>
    <scope>NUCLEOTIDE SEQUENCE [LARGE SCALE GENOMIC DNA]</scope>
    <source>
        <strain evidence="3">DSM 44260</strain>
    </source>
</reference>
<protein>
    <submittedName>
        <fullName evidence="2">Uncharacterized conserved protein, DUF427 family</fullName>
    </submittedName>
</protein>
<dbReference type="PANTHER" id="PTHR34310">
    <property type="entry name" value="DUF427 DOMAIN PROTEIN (AFU_ORTHOLOGUE AFUA_3G02220)"/>
    <property type="match status" value="1"/>
</dbReference>
<dbReference type="InterPro" id="IPR007361">
    <property type="entry name" value="DUF427"/>
</dbReference>
<feature type="domain" description="DUF427" evidence="1">
    <location>
        <begin position="104"/>
        <end position="196"/>
    </location>
</feature>
<keyword evidence="3" id="KW-1185">Reference proteome</keyword>
<evidence type="ECO:0000313" key="2">
    <source>
        <dbReference type="EMBL" id="SER31147.1"/>
    </source>
</evidence>
<accession>A0A1H9N5U8</accession>
<organism evidence="2 3">
    <name type="scientific">Actinokineospora terrae</name>
    <dbReference type="NCBI Taxonomy" id="155974"/>
    <lineage>
        <taxon>Bacteria</taxon>
        <taxon>Bacillati</taxon>
        <taxon>Actinomycetota</taxon>
        <taxon>Actinomycetes</taxon>
        <taxon>Pseudonocardiales</taxon>
        <taxon>Pseudonocardiaceae</taxon>
        <taxon>Actinokineospora</taxon>
    </lineage>
</organism>
<name>A0A1H9N5U8_9PSEU</name>
<dbReference type="PANTHER" id="PTHR34310:SF9">
    <property type="entry name" value="BLR5716 PROTEIN"/>
    <property type="match status" value="1"/>
</dbReference>
<dbReference type="RefSeq" id="WP_245782233.1">
    <property type="nucleotide sequence ID" value="NZ_FOGI01000002.1"/>
</dbReference>
<evidence type="ECO:0000259" key="1">
    <source>
        <dbReference type="Pfam" id="PF04248"/>
    </source>
</evidence>
<proteinExistence type="predicted"/>
<dbReference type="Proteomes" id="UP000199051">
    <property type="component" value="Unassembled WGS sequence"/>
</dbReference>
<dbReference type="Gene3D" id="2.170.150.40">
    <property type="entry name" value="Domain of unknown function (DUF427)"/>
    <property type="match status" value="2"/>
</dbReference>
<gene>
    <name evidence="2" type="ORF">SAMN04487818_102522</name>
</gene>
<dbReference type="AlphaFoldDB" id="A0A1H9N5U8"/>
<dbReference type="Pfam" id="PF04248">
    <property type="entry name" value="NTP_transf_9"/>
    <property type="match status" value="1"/>
</dbReference>
<evidence type="ECO:0000313" key="3">
    <source>
        <dbReference type="Proteomes" id="UP000199051"/>
    </source>
</evidence>
<dbReference type="EMBL" id="FOGI01000002">
    <property type="protein sequence ID" value="SER31147.1"/>
    <property type="molecule type" value="Genomic_DNA"/>
</dbReference>